<sequence>MTLPQHTQCLEWFLSRTV</sequence>
<name>A0A0E9VBG7_ANGAN</name>
<organism evidence="1">
    <name type="scientific">Anguilla anguilla</name>
    <name type="common">European freshwater eel</name>
    <name type="synonym">Muraena anguilla</name>
    <dbReference type="NCBI Taxonomy" id="7936"/>
    <lineage>
        <taxon>Eukaryota</taxon>
        <taxon>Metazoa</taxon>
        <taxon>Chordata</taxon>
        <taxon>Craniata</taxon>
        <taxon>Vertebrata</taxon>
        <taxon>Euteleostomi</taxon>
        <taxon>Actinopterygii</taxon>
        <taxon>Neopterygii</taxon>
        <taxon>Teleostei</taxon>
        <taxon>Anguilliformes</taxon>
        <taxon>Anguillidae</taxon>
        <taxon>Anguilla</taxon>
    </lineage>
</organism>
<dbReference type="EMBL" id="GBXM01033185">
    <property type="protein sequence ID" value="JAH75392.1"/>
    <property type="molecule type" value="Transcribed_RNA"/>
</dbReference>
<reference evidence="1" key="1">
    <citation type="submission" date="2014-11" db="EMBL/GenBank/DDBJ databases">
        <authorList>
            <person name="Amaro Gonzalez C."/>
        </authorList>
    </citation>
    <scope>NUCLEOTIDE SEQUENCE</scope>
</reference>
<accession>A0A0E9VBG7</accession>
<dbReference type="AlphaFoldDB" id="A0A0E9VBG7"/>
<proteinExistence type="predicted"/>
<protein>
    <submittedName>
        <fullName evidence="1">Uncharacterized protein</fullName>
    </submittedName>
</protein>
<evidence type="ECO:0000313" key="1">
    <source>
        <dbReference type="EMBL" id="JAH75392.1"/>
    </source>
</evidence>
<reference evidence="1" key="2">
    <citation type="journal article" date="2015" name="Fish Shellfish Immunol.">
        <title>Early steps in the European eel (Anguilla anguilla)-Vibrio vulnificus interaction in the gills: Role of the RtxA13 toxin.</title>
        <authorList>
            <person name="Callol A."/>
            <person name="Pajuelo D."/>
            <person name="Ebbesson L."/>
            <person name="Teles M."/>
            <person name="MacKenzie S."/>
            <person name="Amaro C."/>
        </authorList>
    </citation>
    <scope>NUCLEOTIDE SEQUENCE</scope>
</reference>